<keyword evidence="7" id="KW-0547">Nucleotide-binding</keyword>
<evidence type="ECO:0000256" key="10">
    <source>
        <dbReference type="ARBA" id="ARBA00022989"/>
    </source>
</evidence>
<evidence type="ECO:0000256" key="3">
    <source>
        <dbReference type="ARBA" id="ARBA00022679"/>
    </source>
</evidence>
<evidence type="ECO:0000256" key="1">
    <source>
        <dbReference type="ARBA" id="ARBA00004167"/>
    </source>
</evidence>
<dbReference type="PANTHER" id="PTHR27002">
    <property type="entry name" value="RECEPTOR-LIKE SERINE/THREONINE-PROTEIN KINASE SD1-8"/>
    <property type="match status" value="1"/>
</dbReference>
<name>A0AAP0EEP1_9MAGN</name>
<reference evidence="15 16" key="1">
    <citation type="submission" date="2024-01" db="EMBL/GenBank/DDBJ databases">
        <title>Genome assemblies of Stephania.</title>
        <authorList>
            <person name="Yang L."/>
        </authorList>
    </citation>
    <scope>NUCLEOTIDE SEQUENCE [LARGE SCALE GENOMIC DNA]</scope>
    <source>
        <strain evidence="15">JXDWG</strain>
        <tissue evidence="15">Leaf</tissue>
    </source>
</reference>
<keyword evidence="6" id="KW-0677">Repeat</keyword>
<evidence type="ECO:0000256" key="2">
    <source>
        <dbReference type="ARBA" id="ARBA00022527"/>
    </source>
</evidence>
<proteinExistence type="predicted"/>
<organism evidence="15 16">
    <name type="scientific">Stephania cephalantha</name>
    <dbReference type="NCBI Taxonomy" id="152367"/>
    <lineage>
        <taxon>Eukaryota</taxon>
        <taxon>Viridiplantae</taxon>
        <taxon>Streptophyta</taxon>
        <taxon>Embryophyta</taxon>
        <taxon>Tracheophyta</taxon>
        <taxon>Spermatophyta</taxon>
        <taxon>Magnoliopsida</taxon>
        <taxon>Ranunculales</taxon>
        <taxon>Menispermaceae</taxon>
        <taxon>Menispermoideae</taxon>
        <taxon>Cissampelideae</taxon>
        <taxon>Stephania</taxon>
    </lineage>
</organism>
<keyword evidence="10 13" id="KW-1133">Transmembrane helix</keyword>
<evidence type="ECO:0000259" key="14">
    <source>
        <dbReference type="PROSITE" id="PS50011"/>
    </source>
</evidence>
<evidence type="ECO:0000256" key="9">
    <source>
        <dbReference type="ARBA" id="ARBA00022840"/>
    </source>
</evidence>
<dbReference type="InterPro" id="IPR008271">
    <property type="entry name" value="Ser/Thr_kinase_AS"/>
</dbReference>
<feature type="transmembrane region" description="Helical" evidence="13">
    <location>
        <begin position="226"/>
        <end position="248"/>
    </location>
</feature>
<dbReference type="FunFam" id="3.30.200.20:FF:000142">
    <property type="entry name" value="Cysteine-rich receptor-like protein kinase 10"/>
    <property type="match status" value="1"/>
</dbReference>
<dbReference type="PROSITE" id="PS00108">
    <property type="entry name" value="PROTEIN_KINASE_ST"/>
    <property type="match status" value="1"/>
</dbReference>
<dbReference type="SMART" id="SM00220">
    <property type="entry name" value="S_TKc"/>
    <property type="match status" value="1"/>
</dbReference>
<dbReference type="InterPro" id="IPR000719">
    <property type="entry name" value="Prot_kinase_dom"/>
</dbReference>
<evidence type="ECO:0000256" key="12">
    <source>
        <dbReference type="ARBA" id="ARBA00023180"/>
    </source>
</evidence>
<dbReference type="CDD" id="cd14066">
    <property type="entry name" value="STKc_IRAK"/>
    <property type="match status" value="1"/>
</dbReference>
<dbReference type="FunFam" id="1.10.510.10:FF:000129">
    <property type="entry name" value="cysteine-rich receptor-like protein kinase 10"/>
    <property type="match status" value="1"/>
</dbReference>
<feature type="domain" description="Protein kinase" evidence="14">
    <location>
        <begin position="293"/>
        <end position="567"/>
    </location>
</feature>
<protein>
    <recommendedName>
        <fullName evidence="14">Protein kinase domain-containing protein</fullName>
    </recommendedName>
</protein>
<feature type="transmembrane region" description="Helical" evidence="13">
    <location>
        <begin position="67"/>
        <end position="87"/>
    </location>
</feature>
<comment type="caution">
    <text evidence="15">The sequence shown here is derived from an EMBL/GenBank/DDBJ whole genome shotgun (WGS) entry which is preliminary data.</text>
</comment>
<dbReference type="InterPro" id="IPR011009">
    <property type="entry name" value="Kinase-like_dom_sf"/>
</dbReference>
<evidence type="ECO:0000256" key="7">
    <source>
        <dbReference type="ARBA" id="ARBA00022741"/>
    </source>
</evidence>
<evidence type="ECO:0000256" key="8">
    <source>
        <dbReference type="ARBA" id="ARBA00022777"/>
    </source>
</evidence>
<evidence type="ECO:0000256" key="4">
    <source>
        <dbReference type="ARBA" id="ARBA00022692"/>
    </source>
</evidence>
<keyword evidence="2" id="KW-0723">Serine/threonine-protein kinase</keyword>
<dbReference type="EMBL" id="JBBNAG010000012">
    <property type="protein sequence ID" value="KAK9089613.1"/>
    <property type="molecule type" value="Genomic_DNA"/>
</dbReference>
<dbReference type="GO" id="GO:0006950">
    <property type="term" value="P:response to stress"/>
    <property type="evidence" value="ECO:0007669"/>
    <property type="project" value="UniProtKB-ARBA"/>
</dbReference>
<evidence type="ECO:0000256" key="5">
    <source>
        <dbReference type="ARBA" id="ARBA00022729"/>
    </source>
</evidence>
<comment type="subcellular location">
    <subcellularLocation>
        <location evidence="1">Membrane</location>
        <topology evidence="1">Single-pass membrane protein</topology>
    </subcellularLocation>
</comment>
<dbReference type="PROSITE" id="PS50011">
    <property type="entry name" value="PROTEIN_KINASE_DOM"/>
    <property type="match status" value="1"/>
</dbReference>
<dbReference type="Pfam" id="PF01657">
    <property type="entry name" value="Stress-antifung"/>
    <property type="match status" value="1"/>
</dbReference>
<evidence type="ECO:0000256" key="6">
    <source>
        <dbReference type="ARBA" id="ARBA00022737"/>
    </source>
</evidence>
<keyword evidence="5" id="KW-0732">Signal</keyword>
<evidence type="ECO:0000313" key="15">
    <source>
        <dbReference type="EMBL" id="KAK9089613.1"/>
    </source>
</evidence>
<dbReference type="GO" id="GO:0005886">
    <property type="term" value="C:plasma membrane"/>
    <property type="evidence" value="ECO:0007669"/>
    <property type="project" value="TreeGrafter"/>
</dbReference>
<dbReference type="AlphaFoldDB" id="A0AAP0EEP1"/>
<evidence type="ECO:0000256" key="13">
    <source>
        <dbReference type="SAM" id="Phobius"/>
    </source>
</evidence>
<dbReference type="Proteomes" id="UP001419268">
    <property type="component" value="Unassembled WGS sequence"/>
</dbReference>
<keyword evidence="11 13" id="KW-0472">Membrane</keyword>
<sequence length="600" mass="68099">MEEKRDPERKTGGGDEETLKLLRLERGLYWLELCIAFDITEHTNHLVRQLACMVEFQDNTQVHNNQALMGSLLCFYYATISILLYLITAQTNKYVYHFCGITGNFTSNSTYSTNLNQLLSSLSSNVTTSTGYQNLTSGQDPDIQSESIIYFEHCMLRYSNQLFFSMMSTNPSAYQCDIVKAINTSVFNEVLGDLMNTLADEASTSNGSSSRPHFFYRKCKDLYRTVTIVIIPFLIVLSVLLCTTTFLLCRRKRSVIRRDAIIAVLDRDVEVNITTAESLQFDFENVRAATDDFSIANKLGEGGFGPVYKGRLSDGRSVAVKRLSRDSVQGDEEFKKEVMLVAKLQHRNLVRLLGFCFEGQERLLIYEFVPNASLDRFIFDPIKRVDLNWETCYRIVGGIARGILYLHEDSRHRVIHRDLKASNILLDADMNPKISDFGMARLFVVDQTQENTSRIAGTFGYMAPEYAMHGRFSVKSDVYSFGVLLLEILTGSRNNSFDHLQERGNLLSYAWRHWKEGKALQLIYPTLRASVSVREAVRCIQIALLCVQEDAVDRPTMGSIVAMLTSFSVSLALPSRPSFFVNFETTGTNRSHFAESEKLI</sequence>
<evidence type="ECO:0000256" key="11">
    <source>
        <dbReference type="ARBA" id="ARBA00023136"/>
    </source>
</evidence>
<keyword evidence="4 13" id="KW-0812">Transmembrane</keyword>
<dbReference type="Pfam" id="PF07714">
    <property type="entry name" value="PK_Tyr_Ser-Thr"/>
    <property type="match status" value="1"/>
</dbReference>
<keyword evidence="3" id="KW-0808">Transferase</keyword>
<dbReference type="InterPro" id="IPR001245">
    <property type="entry name" value="Ser-Thr/Tyr_kinase_cat_dom"/>
</dbReference>
<dbReference type="InterPro" id="IPR002902">
    <property type="entry name" value="GNK2"/>
</dbReference>
<accession>A0AAP0EEP1</accession>
<keyword evidence="8" id="KW-0418">Kinase</keyword>
<keyword evidence="12" id="KW-0325">Glycoprotein</keyword>
<gene>
    <name evidence="15" type="ORF">Scep_028695</name>
</gene>
<dbReference type="GO" id="GO:0004674">
    <property type="term" value="F:protein serine/threonine kinase activity"/>
    <property type="evidence" value="ECO:0007669"/>
    <property type="project" value="UniProtKB-KW"/>
</dbReference>
<keyword evidence="9" id="KW-0067">ATP-binding</keyword>
<evidence type="ECO:0000313" key="16">
    <source>
        <dbReference type="Proteomes" id="UP001419268"/>
    </source>
</evidence>
<dbReference type="Gene3D" id="3.30.200.20">
    <property type="entry name" value="Phosphorylase Kinase, domain 1"/>
    <property type="match status" value="1"/>
</dbReference>
<keyword evidence="16" id="KW-1185">Reference proteome</keyword>
<dbReference type="Gene3D" id="1.10.510.10">
    <property type="entry name" value="Transferase(Phosphotransferase) domain 1"/>
    <property type="match status" value="1"/>
</dbReference>
<dbReference type="SUPFAM" id="SSF56112">
    <property type="entry name" value="Protein kinase-like (PK-like)"/>
    <property type="match status" value="1"/>
</dbReference>
<dbReference type="PANTHER" id="PTHR27002:SF1073">
    <property type="entry name" value="CYSTEINE-RICH RECEPTOR-LIKE PROTEIN KINASE 29"/>
    <property type="match status" value="1"/>
</dbReference>
<dbReference type="GO" id="GO:0005524">
    <property type="term" value="F:ATP binding"/>
    <property type="evidence" value="ECO:0007669"/>
    <property type="project" value="UniProtKB-KW"/>
</dbReference>